<name>A0ABT7XJR0_9NEIS</name>
<proteinExistence type="predicted"/>
<organism evidence="1 2">
    <name type="scientific">Crenobacter oryzisoli</name>
    <dbReference type="NCBI Taxonomy" id="3056844"/>
    <lineage>
        <taxon>Bacteria</taxon>
        <taxon>Pseudomonadati</taxon>
        <taxon>Pseudomonadota</taxon>
        <taxon>Betaproteobacteria</taxon>
        <taxon>Neisseriales</taxon>
        <taxon>Neisseriaceae</taxon>
        <taxon>Crenobacter</taxon>
    </lineage>
</organism>
<gene>
    <name evidence="1" type="ORF">QU481_03860</name>
</gene>
<dbReference type="EMBL" id="JAUEDK010000004">
    <property type="protein sequence ID" value="MDN0074024.1"/>
    <property type="molecule type" value="Genomic_DNA"/>
</dbReference>
<reference evidence="1" key="1">
    <citation type="submission" date="2023-06" db="EMBL/GenBank/DDBJ databases">
        <authorList>
            <person name="Zhang S."/>
        </authorList>
    </citation>
    <scope>NUCLEOTIDE SEQUENCE</scope>
    <source>
        <strain evidence="1">SG2303</strain>
    </source>
</reference>
<dbReference type="RefSeq" id="WP_289828572.1">
    <property type="nucleotide sequence ID" value="NZ_JAUEDK010000004.1"/>
</dbReference>
<accession>A0ABT7XJR0</accession>
<sequence length="188" mass="20226">MNADIATAAELIFEARKDGLVLLLIDESTVRAQGPQATIARYRDRIRANKPALLAYLRQCQAPEEGLRPVGDFTAAVATSAALGLPAADPAGVARKRQHDDPALHPTHRTTAPLLFHQPGTGPFVIAAGAPLHVFPSLFAAKTAELPDEIWEGLGEWAFKKNVEKGYCAAWIAGDLRGVHPDHLEELS</sequence>
<comment type="caution">
    <text evidence="1">The sequence shown here is derived from an EMBL/GenBank/DDBJ whole genome shotgun (WGS) entry which is preliminary data.</text>
</comment>
<evidence type="ECO:0008006" key="3">
    <source>
        <dbReference type="Google" id="ProtNLM"/>
    </source>
</evidence>
<keyword evidence="2" id="KW-1185">Reference proteome</keyword>
<protein>
    <recommendedName>
        <fullName evidence="3">TubC N-terminal docking domain-containing protein</fullName>
    </recommendedName>
</protein>
<evidence type="ECO:0000313" key="2">
    <source>
        <dbReference type="Proteomes" id="UP001168540"/>
    </source>
</evidence>
<dbReference type="Proteomes" id="UP001168540">
    <property type="component" value="Unassembled WGS sequence"/>
</dbReference>
<evidence type="ECO:0000313" key="1">
    <source>
        <dbReference type="EMBL" id="MDN0074024.1"/>
    </source>
</evidence>